<dbReference type="Proteomes" id="UP000014541">
    <property type="component" value="Unassembled WGS sequence"/>
</dbReference>
<keyword evidence="2" id="KW-1185">Reference proteome</keyword>
<dbReference type="HOGENOM" id="CLU_1015418_0_0_12"/>
<sequence>MKKKSIVSFVLFLLLGAAVFFIGWVEFFVPAGKCGVMISKTGGVYKKVIRSGTFDWRWERLLPTNTHIHIYSTDALKNTHTITGSLPSSDIYSNLLEGKPDFSYRFSVSVALNIKSEALPAYIKGHGAVSQDELNAYILGETEGIARSAVRFVLDKALNDPSFVIEASLSDTELLKGIDAENRFPDFTVSSLHINELRVPDTGLYNAAKSAYNVYQVKLKERLEKSAGAQAGQAASDYLELERFSRLGRILSEYPLLIDFLSVSKGKNVTLELPKNPKVSADSSSGGTDQ</sequence>
<proteinExistence type="predicted"/>
<dbReference type="STRING" id="1125699.HMPREF9194_01051"/>
<protein>
    <recommendedName>
        <fullName evidence="3">Band 7 domain-containing protein</fullName>
    </recommendedName>
</protein>
<comment type="caution">
    <text evidence="1">The sequence shown here is derived from an EMBL/GenBank/DDBJ whole genome shotgun (WGS) entry which is preliminary data.</text>
</comment>
<evidence type="ECO:0008006" key="3">
    <source>
        <dbReference type="Google" id="ProtNLM"/>
    </source>
</evidence>
<name>S3KEU1_TREMA</name>
<dbReference type="AlphaFoldDB" id="S3KEU1"/>
<gene>
    <name evidence="1" type="ORF">HMPREF9194_01051</name>
</gene>
<evidence type="ECO:0000313" key="2">
    <source>
        <dbReference type="Proteomes" id="UP000014541"/>
    </source>
</evidence>
<accession>S3KEU1</accession>
<dbReference type="RefSeq" id="WP_016525343.1">
    <property type="nucleotide sequence ID" value="NZ_KE332518.1"/>
</dbReference>
<dbReference type="PATRIC" id="fig|1125699.3.peg.1075"/>
<organism evidence="1 2">
    <name type="scientific">Treponema maltophilum ATCC 51939</name>
    <dbReference type="NCBI Taxonomy" id="1125699"/>
    <lineage>
        <taxon>Bacteria</taxon>
        <taxon>Pseudomonadati</taxon>
        <taxon>Spirochaetota</taxon>
        <taxon>Spirochaetia</taxon>
        <taxon>Spirochaetales</taxon>
        <taxon>Treponemataceae</taxon>
        <taxon>Treponema</taxon>
    </lineage>
</organism>
<evidence type="ECO:0000313" key="1">
    <source>
        <dbReference type="EMBL" id="EPF30732.1"/>
    </source>
</evidence>
<dbReference type="EMBL" id="ATFF01000006">
    <property type="protein sequence ID" value="EPF30732.1"/>
    <property type="molecule type" value="Genomic_DNA"/>
</dbReference>
<dbReference type="eggNOG" id="ENOG50347X1">
    <property type="taxonomic scope" value="Bacteria"/>
</dbReference>
<dbReference type="OrthoDB" id="368436at2"/>
<reference evidence="1 2" key="1">
    <citation type="submission" date="2013-04" db="EMBL/GenBank/DDBJ databases">
        <title>The Genome Sequence of Treponema maltophilum ATCC 51939.</title>
        <authorList>
            <consortium name="The Broad Institute Genomics Platform"/>
            <person name="Earl A."/>
            <person name="Ward D."/>
            <person name="Feldgarden M."/>
            <person name="Gevers D."/>
            <person name="Leonetti C."/>
            <person name="Blanton J.M."/>
            <person name="Dewhirst F.E."/>
            <person name="Izard J."/>
            <person name="Walker B."/>
            <person name="Young S."/>
            <person name="Zeng Q."/>
            <person name="Gargeya S."/>
            <person name="Fitzgerald M."/>
            <person name="Haas B."/>
            <person name="Abouelleil A."/>
            <person name="Allen A.W."/>
            <person name="Alvarado L."/>
            <person name="Arachchi H.M."/>
            <person name="Berlin A.M."/>
            <person name="Chapman S.B."/>
            <person name="Gainer-Dewar J."/>
            <person name="Goldberg J."/>
            <person name="Griggs A."/>
            <person name="Gujja S."/>
            <person name="Hansen M."/>
            <person name="Howarth C."/>
            <person name="Imamovic A."/>
            <person name="Ireland A."/>
            <person name="Larimer J."/>
            <person name="McCowan C."/>
            <person name="Murphy C."/>
            <person name="Pearson M."/>
            <person name="Poon T.W."/>
            <person name="Priest M."/>
            <person name="Roberts A."/>
            <person name="Saif S."/>
            <person name="Shea T."/>
            <person name="Sisk P."/>
            <person name="Sykes S."/>
            <person name="Wortman J."/>
            <person name="Nusbaum C."/>
            <person name="Birren B."/>
        </authorList>
    </citation>
    <scope>NUCLEOTIDE SEQUENCE [LARGE SCALE GENOMIC DNA]</scope>
    <source>
        <strain evidence="1 2">ATCC 51939</strain>
    </source>
</reference>